<accession>J9ED27</accession>
<evidence type="ECO:0000313" key="3">
    <source>
        <dbReference type="Proteomes" id="UP000004810"/>
    </source>
</evidence>
<reference evidence="3" key="1">
    <citation type="submission" date="2012-08" db="EMBL/GenBank/DDBJ databases">
        <title>The Genome Sequence of Wuchereria bancrofti.</title>
        <authorList>
            <person name="Nutman T.B."/>
            <person name="Fink D.L."/>
            <person name="Russ C."/>
            <person name="Young S."/>
            <person name="Zeng Q."/>
            <person name="Koehrsen M."/>
            <person name="Alvarado L."/>
            <person name="Berlin A."/>
            <person name="Chapman S.B."/>
            <person name="Chen Z."/>
            <person name="Freedman E."/>
            <person name="Gellesch M."/>
            <person name="Goldberg J."/>
            <person name="Griggs A."/>
            <person name="Gujja S."/>
            <person name="Heilman E.R."/>
            <person name="Heiman D."/>
            <person name="Hepburn T."/>
            <person name="Howarth C."/>
            <person name="Jen D."/>
            <person name="Larson L."/>
            <person name="Lewis B."/>
            <person name="Mehta T."/>
            <person name="Park D."/>
            <person name="Pearson M."/>
            <person name="Roberts A."/>
            <person name="Saif S."/>
            <person name="Shea T."/>
            <person name="Shenoy N."/>
            <person name="Sisk P."/>
            <person name="Stolte C."/>
            <person name="Sykes S."/>
            <person name="Walk T."/>
            <person name="White J."/>
            <person name="Yandava C."/>
            <person name="Haas B."/>
            <person name="Henn M.R."/>
            <person name="Nusbaum C."/>
            <person name="Birren B."/>
        </authorList>
    </citation>
    <scope>NUCLEOTIDE SEQUENCE [LARGE SCALE GENOMIC DNA]</scope>
    <source>
        <strain evidence="3">NA</strain>
    </source>
</reference>
<comment type="caution">
    <text evidence="2">The sequence shown here is derived from an EMBL/GenBank/DDBJ whole genome shotgun (WGS) entry which is preliminary data.</text>
</comment>
<dbReference type="Pfam" id="PF00168">
    <property type="entry name" value="C2"/>
    <property type="match status" value="1"/>
</dbReference>
<dbReference type="InterPro" id="IPR000008">
    <property type="entry name" value="C2_dom"/>
</dbReference>
<dbReference type="PANTHER" id="PTHR20837:SF0">
    <property type="entry name" value="COILED-COIL AND C2 DOMAIN-CONTAINING PROTEIN 2A"/>
    <property type="match status" value="1"/>
</dbReference>
<protein>
    <recommendedName>
        <fullName evidence="1">C2 domain-containing protein</fullName>
    </recommendedName>
</protein>
<dbReference type="InterPro" id="IPR052434">
    <property type="entry name" value="Tectonic-like_complex_comp"/>
</dbReference>
<evidence type="ECO:0000313" key="2">
    <source>
        <dbReference type="EMBL" id="EJW74937.1"/>
    </source>
</evidence>
<dbReference type="EMBL" id="ADBV01011370">
    <property type="protein sequence ID" value="EJW74937.1"/>
    <property type="molecule type" value="Genomic_DNA"/>
</dbReference>
<dbReference type="Proteomes" id="UP000004810">
    <property type="component" value="Unassembled WGS sequence"/>
</dbReference>
<dbReference type="Gene3D" id="2.60.40.150">
    <property type="entry name" value="C2 domain"/>
    <property type="match status" value="1"/>
</dbReference>
<dbReference type="PANTHER" id="PTHR20837">
    <property type="entry name" value="CENTROSOMAL PROTEIN-RELATED"/>
    <property type="match status" value="1"/>
</dbReference>
<dbReference type="GO" id="GO:1905515">
    <property type="term" value="P:non-motile cilium assembly"/>
    <property type="evidence" value="ECO:0007669"/>
    <property type="project" value="TreeGrafter"/>
</dbReference>
<dbReference type="SUPFAM" id="SSF49562">
    <property type="entry name" value="C2 domain (Calcium/lipid-binding domain, CaLB)"/>
    <property type="match status" value="1"/>
</dbReference>
<feature type="domain" description="C2" evidence="1">
    <location>
        <begin position="40"/>
        <end position="178"/>
    </location>
</feature>
<dbReference type="PROSITE" id="PS50004">
    <property type="entry name" value="C2"/>
    <property type="match status" value="1"/>
</dbReference>
<dbReference type="GO" id="GO:0035869">
    <property type="term" value="C:ciliary transition zone"/>
    <property type="evidence" value="ECO:0007669"/>
    <property type="project" value="TreeGrafter"/>
</dbReference>
<organism evidence="2 3">
    <name type="scientific">Wuchereria bancrofti</name>
    <dbReference type="NCBI Taxonomy" id="6293"/>
    <lineage>
        <taxon>Eukaryota</taxon>
        <taxon>Metazoa</taxon>
        <taxon>Ecdysozoa</taxon>
        <taxon>Nematoda</taxon>
        <taxon>Chromadorea</taxon>
        <taxon>Rhabditida</taxon>
        <taxon>Spirurina</taxon>
        <taxon>Spiruromorpha</taxon>
        <taxon>Filarioidea</taxon>
        <taxon>Onchocercidae</taxon>
        <taxon>Wuchereria</taxon>
    </lineage>
</organism>
<dbReference type="CDD" id="cd00030">
    <property type="entry name" value="C2"/>
    <property type="match status" value="1"/>
</dbReference>
<dbReference type="InterPro" id="IPR035892">
    <property type="entry name" value="C2_domain_sf"/>
</dbReference>
<dbReference type="SMART" id="SM00239">
    <property type="entry name" value="C2"/>
    <property type="match status" value="1"/>
</dbReference>
<name>J9ED27_WUCBA</name>
<dbReference type="GO" id="GO:1904491">
    <property type="term" value="P:protein localization to ciliary transition zone"/>
    <property type="evidence" value="ECO:0007669"/>
    <property type="project" value="TreeGrafter"/>
</dbReference>
<dbReference type="AlphaFoldDB" id="J9ED27"/>
<gene>
    <name evidence="2" type="ORF">WUBG_14155</name>
</gene>
<sequence>MREQSLKMAQNLIYEVPLPKIFGPFSPFSFSSNEISRKLKPARRETSKRKVISGMEYHLVINIHSAINLPEPEHGKLLSFVEVSFQDSLMQTSISNGRNPYWQQTFEIKLDRLRAANNDFSAITDSIKITIYDRLVTKLDSDDREPNSVHEQLERRWLGSIFIPLTTVYLCGKIDGYLRLQTPLFLTSY</sequence>
<proteinExistence type="predicted"/>
<evidence type="ECO:0000259" key="1">
    <source>
        <dbReference type="PROSITE" id="PS50004"/>
    </source>
</evidence>
<feature type="non-terminal residue" evidence="2">
    <location>
        <position position="189"/>
    </location>
</feature>